<gene>
    <name evidence="2" type="ORF">GT347_18955</name>
</gene>
<dbReference type="Pfam" id="PF13480">
    <property type="entry name" value="Acetyltransf_6"/>
    <property type="match status" value="1"/>
</dbReference>
<dbReference type="InterPro" id="IPR038740">
    <property type="entry name" value="BioF2-like_GNAT_dom"/>
</dbReference>
<dbReference type="Gene3D" id="3.40.630.30">
    <property type="match status" value="1"/>
</dbReference>
<evidence type="ECO:0000259" key="1">
    <source>
        <dbReference type="Pfam" id="PF13480"/>
    </source>
</evidence>
<name>A0A857J836_9BURK</name>
<keyword evidence="3" id="KW-1185">Reference proteome</keyword>
<evidence type="ECO:0000313" key="3">
    <source>
        <dbReference type="Proteomes" id="UP000464787"/>
    </source>
</evidence>
<dbReference type="Proteomes" id="UP000464787">
    <property type="component" value="Chromosome"/>
</dbReference>
<dbReference type="RefSeq" id="WP_160553688.1">
    <property type="nucleotide sequence ID" value="NZ_CP047650.1"/>
</dbReference>
<dbReference type="KEGG" id="xyk:GT347_18955"/>
<evidence type="ECO:0000313" key="2">
    <source>
        <dbReference type="EMBL" id="QHI99877.1"/>
    </source>
</evidence>
<feature type="domain" description="BioF2-like acetyltransferase" evidence="1">
    <location>
        <begin position="197"/>
        <end position="339"/>
    </location>
</feature>
<sequence length="390" mass="43484">MPSEASAPLAPTAPLPSLPASLHVAVHASLESVESRWREAWPRMAATAFQSFDWVRIWFETLGKPQGWKVCIAELRAHSPDGPTVLILPMGFRRVGLLRVMGFLGGEMIDYQAPLIDPDFARALTPDHAARLWRGFIAALPSVDQVRVRRLPATIGELPNPFAALPGARQDESAHAARLPASFAEYAAGRSTGLLADTRRQLRRLSDAGELRMLPLVEDPADLRLVMDALAEQKSRRWQQTGAFDAFALPAFRSFFDRLNSTPLQGVQAVVSALMLDGKPIATHWGLRMGDTLYWLMPTYDEAWAKLSPGRVLMEAAIRRSIDDGLKVFDFTAGDEAYKFQWADRHMPLYSLREAFTTLGRGAYNLQRVREMAREVPALRAFVRRVRGKG</sequence>
<dbReference type="InterPro" id="IPR016181">
    <property type="entry name" value="Acyl_CoA_acyltransferase"/>
</dbReference>
<dbReference type="EMBL" id="CP047650">
    <property type="protein sequence ID" value="QHI99877.1"/>
    <property type="molecule type" value="Genomic_DNA"/>
</dbReference>
<accession>A0A857J836</accession>
<keyword evidence="2" id="KW-0808">Transferase</keyword>
<proteinExistence type="predicted"/>
<organism evidence="2 3">
    <name type="scientific">Xylophilus rhododendri</name>
    <dbReference type="NCBI Taxonomy" id="2697032"/>
    <lineage>
        <taxon>Bacteria</taxon>
        <taxon>Pseudomonadati</taxon>
        <taxon>Pseudomonadota</taxon>
        <taxon>Betaproteobacteria</taxon>
        <taxon>Burkholderiales</taxon>
        <taxon>Xylophilus</taxon>
    </lineage>
</organism>
<dbReference type="GO" id="GO:0016740">
    <property type="term" value="F:transferase activity"/>
    <property type="evidence" value="ECO:0007669"/>
    <property type="project" value="UniProtKB-KW"/>
</dbReference>
<dbReference type="SUPFAM" id="SSF55729">
    <property type="entry name" value="Acyl-CoA N-acyltransferases (Nat)"/>
    <property type="match status" value="1"/>
</dbReference>
<dbReference type="AlphaFoldDB" id="A0A857J836"/>
<reference evidence="2 3" key="1">
    <citation type="submission" date="2020-01" db="EMBL/GenBank/DDBJ databases">
        <title>Genome sequencing of strain KACC 21265.</title>
        <authorList>
            <person name="Heo J."/>
            <person name="Kim S.-J."/>
            <person name="Kim J.-S."/>
            <person name="Hong S.-B."/>
            <person name="Kwon S.-W."/>
        </authorList>
    </citation>
    <scope>NUCLEOTIDE SEQUENCE [LARGE SCALE GENOMIC DNA]</scope>
    <source>
        <strain evidence="2 3">KACC 21265</strain>
    </source>
</reference>
<protein>
    <submittedName>
        <fullName evidence="2">GNAT family N-acetyltransferase</fullName>
    </submittedName>
</protein>